<comment type="caution">
    <text evidence="1">The sequence shown here is derived from an EMBL/GenBank/DDBJ whole genome shotgun (WGS) entry which is preliminary data.</text>
</comment>
<reference evidence="1" key="1">
    <citation type="submission" date="2022-04" db="EMBL/GenBank/DDBJ databases">
        <title>Genome of the entomopathogenic fungus Entomophthora muscae.</title>
        <authorList>
            <person name="Elya C."/>
            <person name="Lovett B.R."/>
            <person name="Lee E."/>
            <person name="Macias A.M."/>
            <person name="Hajek A.E."/>
            <person name="De Bivort B.L."/>
            <person name="Kasson M.T."/>
            <person name="De Fine Licht H.H."/>
            <person name="Stajich J.E."/>
        </authorList>
    </citation>
    <scope>NUCLEOTIDE SEQUENCE</scope>
    <source>
        <strain evidence="1">Berkeley</strain>
    </source>
</reference>
<gene>
    <name evidence="1" type="primary">POR1_1</name>
    <name evidence="1" type="ORF">DSO57_1020345</name>
</gene>
<keyword evidence="2" id="KW-1185">Reference proteome</keyword>
<evidence type="ECO:0000313" key="1">
    <source>
        <dbReference type="EMBL" id="KAJ9069259.1"/>
    </source>
</evidence>
<sequence>MAPVAFPDLSKAVKDLLTKDYPVGQAKLEVKTLTSNGVNLTINGHQDVKSGFVFGEGKVKYSDYTNGLVITNAITTSNLLTTQIELENKAAKGIKLDILAGYLPMTSQKNLKANIYYKHDLAHVRVAADVFKGPQFNLDFVAGQDGVYLGGETAYDVEKGNVTKYNASVAYMHRDFTAALHSTDSFGNYAGTFYQRVNSDVEVGVRAAWDSKAVTSAVNLELGTKYALDRDAFIKAKVDNQGKLGLAYTQLVKPGVKLSLGGAFDTTKLNEPAHKIGFSLLFEN</sequence>
<name>A0ACC2T3M5_9FUNG</name>
<organism evidence="1 2">
    <name type="scientific">Entomophthora muscae</name>
    <dbReference type="NCBI Taxonomy" id="34485"/>
    <lineage>
        <taxon>Eukaryota</taxon>
        <taxon>Fungi</taxon>
        <taxon>Fungi incertae sedis</taxon>
        <taxon>Zoopagomycota</taxon>
        <taxon>Entomophthoromycotina</taxon>
        <taxon>Entomophthoromycetes</taxon>
        <taxon>Entomophthorales</taxon>
        <taxon>Entomophthoraceae</taxon>
        <taxon>Entomophthora</taxon>
    </lineage>
</organism>
<accession>A0ACC2T3M5</accession>
<dbReference type="EMBL" id="QTSX02003645">
    <property type="protein sequence ID" value="KAJ9069259.1"/>
    <property type="molecule type" value="Genomic_DNA"/>
</dbReference>
<dbReference type="Proteomes" id="UP001165960">
    <property type="component" value="Unassembled WGS sequence"/>
</dbReference>
<evidence type="ECO:0000313" key="2">
    <source>
        <dbReference type="Proteomes" id="UP001165960"/>
    </source>
</evidence>
<proteinExistence type="predicted"/>
<protein>
    <submittedName>
        <fullName evidence="1">Mitochondrial porin, variant 2</fullName>
    </submittedName>
</protein>